<gene>
    <name evidence="3" type="ORF">AG1IA_09477</name>
</gene>
<evidence type="ECO:0000313" key="3">
    <source>
        <dbReference type="EMBL" id="ELU36492.1"/>
    </source>
</evidence>
<protein>
    <recommendedName>
        <fullName evidence="2">COP9 signalosome complex subunit 3 N-terminal helical repeats domain-containing protein</fullName>
    </recommendedName>
</protein>
<dbReference type="EMBL" id="AFRT01003294">
    <property type="protein sequence ID" value="ELU36492.1"/>
    <property type="molecule type" value="Genomic_DNA"/>
</dbReference>
<keyword evidence="4" id="KW-1185">Reference proteome</keyword>
<dbReference type="Proteomes" id="UP000011668">
    <property type="component" value="Unassembled WGS sequence"/>
</dbReference>
<reference evidence="3 4" key="1">
    <citation type="journal article" date="2013" name="Nat. Commun.">
        <title>The evolution and pathogenic mechanisms of the rice sheath blight pathogen.</title>
        <authorList>
            <person name="Zheng A."/>
            <person name="Lin R."/>
            <person name="Xu L."/>
            <person name="Qin P."/>
            <person name="Tang C."/>
            <person name="Ai P."/>
            <person name="Zhang D."/>
            <person name="Liu Y."/>
            <person name="Sun Z."/>
            <person name="Feng H."/>
            <person name="Wang Y."/>
            <person name="Chen Y."/>
            <person name="Liang X."/>
            <person name="Fu R."/>
            <person name="Li Q."/>
            <person name="Zhang J."/>
            <person name="Yu X."/>
            <person name="Xie Z."/>
            <person name="Ding L."/>
            <person name="Guan P."/>
            <person name="Tang J."/>
            <person name="Liang Y."/>
            <person name="Wang S."/>
            <person name="Deng Q."/>
            <person name="Li S."/>
            <person name="Zhu J."/>
            <person name="Wang L."/>
            <person name="Liu H."/>
            <person name="Li P."/>
        </authorList>
    </citation>
    <scope>NUCLEOTIDE SEQUENCE [LARGE SCALE GENOMIC DNA]</scope>
    <source>
        <strain evidence="4">AG-1 IA</strain>
    </source>
</reference>
<feature type="compositionally biased region" description="Polar residues" evidence="1">
    <location>
        <begin position="9"/>
        <end position="30"/>
    </location>
</feature>
<name>L8WID5_THACA</name>
<dbReference type="STRING" id="983506.L8WID5"/>
<dbReference type="OrthoDB" id="416253at2759"/>
<accession>L8WID5</accession>
<dbReference type="HOGENOM" id="CLU_1074340_0_0_1"/>
<organism evidence="3 4">
    <name type="scientific">Thanatephorus cucumeris (strain AG1-IA)</name>
    <name type="common">Rice sheath blight fungus</name>
    <name type="synonym">Rhizoctonia solani</name>
    <dbReference type="NCBI Taxonomy" id="983506"/>
    <lineage>
        <taxon>Eukaryota</taxon>
        <taxon>Fungi</taxon>
        <taxon>Dikarya</taxon>
        <taxon>Basidiomycota</taxon>
        <taxon>Agaricomycotina</taxon>
        <taxon>Agaricomycetes</taxon>
        <taxon>Cantharellales</taxon>
        <taxon>Ceratobasidiaceae</taxon>
        <taxon>Rhizoctonia</taxon>
        <taxon>Rhizoctonia solani AG-1</taxon>
    </lineage>
</organism>
<comment type="caution">
    <text evidence="3">The sequence shown here is derived from an EMBL/GenBank/DDBJ whole genome shotgun (WGS) entry which is preliminary data.</text>
</comment>
<evidence type="ECO:0000313" key="4">
    <source>
        <dbReference type="Proteomes" id="UP000011668"/>
    </source>
</evidence>
<evidence type="ECO:0000259" key="2">
    <source>
        <dbReference type="Pfam" id="PF22788"/>
    </source>
</evidence>
<dbReference type="InterPro" id="IPR055089">
    <property type="entry name" value="COP9_N"/>
</dbReference>
<feature type="domain" description="COP9 signalosome complex subunit 3 N-terminal helical repeats" evidence="2">
    <location>
        <begin position="219"/>
        <end position="251"/>
    </location>
</feature>
<feature type="region of interest" description="Disordered" evidence="1">
    <location>
        <begin position="1"/>
        <end position="73"/>
    </location>
</feature>
<dbReference type="AlphaFoldDB" id="L8WID5"/>
<proteinExistence type="predicted"/>
<sequence length="259" mass="28781">MAPIESLEQVIQSAQGPISQDPTAHSNQLRNLAKKPGGNIILGSLLPVAPPTPVEGDAPPEPPASTQNDPLDLIDPAHSTLVALFILYVTSAYSPNHGPNTGGVGLLEYYQNPRVLGSSLMHLSHDACSRNIYPRGTKPGDNIDFRRHPAVDEPREEISATCRVSNNDSPVVTCGGCYAVSQLRNLYLLYFRHVCRRAISRLWYPYLQRELQRLTLSDIQYTDNLQYHYLGGCIYGALKRYKEAEDFFETVRRFAALAD</sequence>
<evidence type="ECO:0000256" key="1">
    <source>
        <dbReference type="SAM" id="MobiDB-lite"/>
    </source>
</evidence>
<feature type="compositionally biased region" description="Pro residues" evidence="1">
    <location>
        <begin position="48"/>
        <end position="63"/>
    </location>
</feature>
<dbReference type="Pfam" id="PF22788">
    <property type="entry name" value="COP9_hel_rpt"/>
    <property type="match status" value="1"/>
</dbReference>